<feature type="transmembrane region" description="Helical" evidence="10">
    <location>
        <begin position="6"/>
        <end position="24"/>
    </location>
</feature>
<keyword evidence="9" id="KW-0050">Antiport</keyword>
<feature type="transmembrane region" description="Helical" evidence="10">
    <location>
        <begin position="316"/>
        <end position="341"/>
    </location>
</feature>
<dbReference type="NCBIfam" id="TIGR00840">
    <property type="entry name" value="b_cpa1"/>
    <property type="match status" value="1"/>
</dbReference>
<keyword evidence="7 10" id="KW-0472">Membrane</keyword>
<dbReference type="GO" id="GO:0005886">
    <property type="term" value="C:plasma membrane"/>
    <property type="evidence" value="ECO:0007669"/>
    <property type="project" value="TreeGrafter"/>
</dbReference>
<evidence type="ECO:0000313" key="12">
    <source>
        <dbReference type="EMBL" id="CAB3397496.1"/>
    </source>
</evidence>
<feature type="domain" description="Cation/H+ exchanger transmembrane" evidence="11">
    <location>
        <begin position="14"/>
        <end position="407"/>
    </location>
</feature>
<feature type="transmembrane region" description="Helical" evidence="10">
    <location>
        <begin position="36"/>
        <end position="59"/>
    </location>
</feature>
<comment type="caution">
    <text evidence="12">The sequence shown here is derived from an EMBL/GenBank/DDBJ whole genome shotgun (WGS) entry which is preliminary data.</text>
</comment>
<reference evidence="12 13" key="1">
    <citation type="submission" date="2020-04" db="EMBL/GenBank/DDBJ databases">
        <authorList>
            <person name="Laetsch R D."/>
            <person name="Stevens L."/>
            <person name="Kumar S."/>
            <person name="Blaxter L. M."/>
        </authorList>
    </citation>
    <scope>NUCLEOTIDE SEQUENCE [LARGE SCALE GENOMIC DNA]</scope>
</reference>
<feature type="transmembrane region" description="Helical" evidence="10">
    <location>
        <begin position="65"/>
        <end position="81"/>
    </location>
</feature>
<keyword evidence="4 10" id="KW-1133">Transmembrane helix</keyword>
<feature type="transmembrane region" description="Helical" evidence="10">
    <location>
        <begin position="195"/>
        <end position="222"/>
    </location>
</feature>
<evidence type="ECO:0000256" key="10">
    <source>
        <dbReference type="SAM" id="Phobius"/>
    </source>
</evidence>
<keyword evidence="5" id="KW-0915">Sodium</keyword>
<feature type="transmembrane region" description="Helical" evidence="10">
    <location>
        <begin position="292"/>
        <end position="310"/>
    </location>
</feature>
<protein>
    <recommendedName>
        <fullName evidence="9">Sodium/hydrogen exchanger</fullName>
    </recommendedName>
</protein>
<feature type="transmembrane region" description="Helical" evidence="10">
    <location>
        <begin position="353"/>
        <end position="371"/>
    </location>
</feature>
<dbReference type="InterPro" id="IPR004709">
    <property type="entry name" value="NaH_exchanger"/>
</dbReference>
<keyword evidence="13" id="KW-1185">Reference proteome</keyword>
<dbReference type="PRINTS" id="PR01084">
    <property type="entry name" value="NAHEXCHNGR"/>
</dbReference>
<feature type="transmembrane region" description="Helical" evidence="10">
    <location>
        <begin position="383"/>
        <end position="402"/>
    </location>
</feature>
<comment type="subcellular location">
    <subcellularLocation>
        <location evidence="1">Membrane</location>
        <topology evidence="1">Multi-pass membrane protein</topology>
    </subcellularLocation>
</comment>
<dbReference type="AlphaFoldDB" id="A0A8S1E9I5"/>
<evidence type="ECO:0000259" key="11">
    <source>
        <dbReference type="Pfam" id="PF00999"/>
    </source>
</evidence>
<keyword evidence="6 9" id="KW-0406">Ion transport</keyword>
<sequence length="465" mass="51840">MKFIFIATLWLLVTCIAKIAFTHLKKKFNQIPESGLQIFLGLALAAIFSATGFSTQFYYFDAHTFFSFLLPPIIFDAGFFMPNRDFFNNFEKIMVFAVIGTVFNTFAIGGSLAFLSSYKLFSFNPKTSEMLLFASLISAVDPVAVIAVFEEMHVNKPLFVTVFGEALFNDAISVVLFGIFKSFTLAADSVQNIDYFYGIISFFIVSLGGVLIGVVTAFATALLTKYSQCAPVIASLIVFILSYLGYVVSEIFSFSSIIAAAVCGMTLRQFIRKNVDSESLSAIKTFTRNLAISSESFTFILLGLAVISVPHHWDTLFVIATIASCLIYRFVAILGLSWILGCLRNQKINLNEQLVMCFGGLRGAIAFGIVVSMSDEIEGKQMFTTATLAVIFFSVIIQGMIIRPLLKVLKIKTLTNEEISIPDEAGIQKMEISEPNENDNYYKRFKVFREKRFGWLTIRNLRNST</sequence>
<dbReference type="Proteomes" id="UP000494206">
    <property type="component" value="Unassembled WGS sequence"/>
</dbReference>
<dbReference type="InterPro" id="IPR006153">
    <property type="entry name" value="Cation/H_exchanger_TM"/>
</dbReference>
<keyword evidence="8 9" id="KW-0739">Sodium transport</keyword>
<dbReference type="Gene3D" id="6.10.140.1330">
    <property type="match status" value="1"/>
</dbReference>
<comment type="similarity">
    <text evidence="9">Belongs to the monovalent cation:proton antiporter 1 (CPA1) transporter (TC 2.A.36) family.</text>
</comment>
<evidence type="ECO:0000256" key="8">
    <source>
        <dbReference type="ARBA" id="ARBA00023201"/>
    </source>
</evidence>
<gene>
    <name evidence="12" type="ORF">CBOVIS_LOCUS893</name>
</gene>
<dbReference type="EMBL" id="CADEPM010000001">
    <property type="protein sequence ID" value="CAB3397496.1"/>
    <property type="molecule type" value="Genomic_DNA"/>
</dbReference>
<feature type="transmembrane region" description="Helical" evidence="10">
    <location>
        <begin position="130"/>
        <end position="149"/>
    </location>
</feature>
<evidence type="ECO:0000256" key="2">
    <source>
        <dbReference type="ARBA" id="ARBA00022448"/>
    </source>
</evidence>
<evidence type="ECO:0000313" key="13">
    <source>
        <dbReference type="Proteomes" id="UP000494206"/>
    </source>
</evidence>
<dbReference type="PANTHER" id="PTHR10110">
    <property type="entry name" value="SODIUM/HYDROGEN EXCHANGER"/>
    <property type="match status" value="1"/>
</dbReference>
<dbReference type="GO" id="GO:0015386">
    <property type="term" value="F:potassium:proton antiporter activity"/>
    <property type="evidence" value="ECO:0007669"/>
    <property type="project" value="TreeGrafter"/>
</dbReference>
<dbReference type="GO" id="GO:0098719">
    <property type="term" value="P:sodium ion import across plasma membrane"/>
    <property type="evidence" value="ECO:0007669"/>
    <property type="project" value="TreeGrafter"/>
</dbReference>
<feature type="transmembrane region" description="Helical" evidence="10">
    <location>
        <begin position="252"/>
        <end position="271"/>
    </location>
</feature>
<keyword evidence="3 9" id="KW-0812">Transmembrane</keyword>
<evidence type="ECO:0000256" key="4">
    <source>
        <dbReference type="ARBA" id="ARBA00022989"/>
    </source>
</evidence>
<evidence type="ECO:0000256" key="5">
    <source>
        <dbReference type="ARBA" id="ARBA00023053"/>
    </source>
</evidence>
<evidence type="ECO:0000256" key="3">
    <source>
        <dbReference type="ARBA" id="ARBA00022692"/>
    </source>
</evidence>
<feature type="transmembrane region" description="Helical" evidence="10">
    <location>
        <begin position="229"/>
        <end position="246"/>
    </location>
</feature>
<accession>A0A8S1E9I5</accession>
<organism evidence="12 13">
    <name type="scientific">Caenorhabditis bovis</name>
    <dbReference type="NCBI Taxonomy" id="2654633"/>
    <lineage>
        <taxon>Eukaryota</taxon>
        <taxon>Metazoa</taxon>
        <taxon>Ecdysozoa</taxon>
        <taxon>Nematoda</taxon>
        <taxon>Chromadorea</taxon>
        <taxon>Rhabditida</taxon>
        <taxon>Rhabditina</taxon>
        <taxon>Rhabditomorpha</taxon>
        <taxon>Rhabditoidea</taxon>
        <taxon>Rhabditidae</taxon>
        <taxon>Peloderinae</taxon>
        <taxon>Caenorhabditis</taxon>
    </lineage>
</organism>
<dbReference type="GO" id="GO:0015385">
    <property type="term" value="F:sodium:proton antiporter activity"/>
    <property type="evidence" value="ECO:0007669"/>
    <property type="project" value="InterPro"/>
</dbReference>
<evidence type="ECO:0000256" key="7">
    <source>
        <dbReference type="ARBA" id="ARBA00023136"/>
    </source>
</evidence>
<proteinExistence type="inferred from homology"/>
<feature type="transmembrane region" description="Helical" evidence="10">
    <location>
        <begin position="93"/>
        <end position="118"/>
    </location>
</feature>
<dbReference type="InterPro" id="IPR018422">
    <property type="entry name" value="Cation/H_exchanger_CPA1"/>
</dbReference>
<evidence type="ECO:0000256" key="9">
    <source>
        <dbReference type="RuleBase" id="RU003722"/>
    </source>
</evidence>
<evidence type="ECO:0000256" key="6">
    <source>
        <dbReference type="ARBA" id="ARBA00023065"/>
    </source>
</evidence>
<evidence type="ECO:0000256" key="1">
    <source>
        <dbReference type="ARBA" id="ARBA00004141"/>
    </source>
</evidence>
<feature type="transmembrane region" description="Helical" evidence="10">
    <location>
        <begin position="158"/>
        <end position="180"/>
    </location>
</feature>
<keyword evidence="2 9" id="KW-0813">Transport</keyword>
<dbReference type="GO" id="GO:0051453">
    <property type="term" value="P:regulation of intracellular pH"/>
    <property type="evidence" value="ECO:0007669"/>
    <property type="project" value="TreeGrafter"/>
</dbReference>
<dbReference type="PANTHER" id="PTHR10110:SF98">
    <property type="entry name" value="SODIUM_HYDROGEN EXCHANGER"/>
    <property type="match status" value="1"/>
</dbReference>
<dbReference type="OrthoDB" id="5867208at2759"/>
<dbReference type="Pfam" id="PF00999">
    <property type="entry name" value="Na_H_Exchanger"/>
    <property type="match status" value="1"/>
</dbReference>
<name>A0A8S1E9I5_9PELO</name>